<dbReference type="AlphaFoldDB" id="A0A284VLN1"/>
<dbReference type="SUPFAM" id="SSF50494">
    <property type="entry name" value="Trypsin-like serine proteases"/>
    <property type="match status" value="1"/>
</dbReference>
<accession>A0A284VLN1</accession>
<organism evidence="1 2">
    <name type="scientific">Candidatus Methanoperedens nitratireducens</name>
    <dbReference type="NCBI Taxonomy" id="1392998"/>
    <lineage>
        <taxon>Archaea</taxon>
        <taxon>Methanobacteriati</taxon>
        <taxon>Methanobacteriota</taxon>
        <taxon>Stenosarchaea group</taxon>
        <taxon>Methanomicrobia</taxon>
        <taxon>Methanosarcinales</taxon>
        <taxon>ANME-2 cluster</taxon>
        <taxon>Candidatus Methanoperedentaceae</taxon>
        <taxon>Candidatus Methanoperedens</taxon>
    </lineage>
</organism>
<dbReference type="InterPro" id="IPR009003">
    <property type="entry name" value="Peptidase_S1_PA"/>
</dbReference>
<evidence type="ECO:0008006" key="3">
    <source>
        <dbReference type="Google" id="ProtNLM"/>
    </source>
</evidence>
<proteinExistence type="predicted"/>
<gene>
    <name evidence="1" type="ORF">MNV_1680008</name>
</gene>
<keyword evidence="2" id="KW-1185">Reference proteome</keyword>
<name>A0A284VLN1_9EURY</name>
<evidence type="ECO:0000313" key="2">
    <source>
        <dbReference type="Proteomes" id="UP000218615"/>
    </source>
</evidence>
<dbReference type="Proteomes" id="UP000218615">
    <property type="component" value="Unassembled WGS sequence"/>
</dbReference>
<protein>
    <recommendedName>
        <fullName evidence="3">Serine protease</fullName>
    </recommendedName>
</protein>
<sequence>MWGEKVKNVIILLAISVLFISLASGASQPSIKEVKEKHENKLFDIDGVSGVSADEVNNEIVVYIEKPEVSRKVPKVLDGYSVKHVVTGRIKALQATTATETLIIPAATYSRTSAQRPVFGGISLGNARFPNSAGTLGLVTSNNYVLSNAHILAMDSNANFVPIGTAAWQPGGYDGGSSSNSIGTLYRYIPIRFYSFFANNYADAAIATLTVSGNKGSILNATNNGFYTISGSTTVSTGDTVRKSGRSSGVTSNTVYSQSASVRVYYTSFKWAIFRDQILVNQPFIQAGDSGSSVDKDGKFVGLVFAGSDTIGVVSKAQYITSRLGITV</sequence>
<evidence type="ECO:0000313" key="1">
    <source>
        <dbReference type="EMBL" id="SNQ60190.1"/>
    </source>
</evidence>
<dbReference type="InterPro" id="IPR043504">
    <property type="entry name" value="Peptidase_S1_PA_chymotrypsin"/>
</dbReference>
<dbReference type="EMBL" id="FZMP01000077">
    <property type="protein sequence ID" value="SNQ60190.1"/>
    <property type="molecule type" value="Genomic_DNA"/>
</dbReference>
<reference evidence="2" key="1">
    <citation type="submission" date="2017-06" db="EMBL/GenBank/DDBJ databases">
        <authorList>
            <person name="Cremers G."/>
        </authorList>
    </citation>
    <scope>NUCLEOTIDE SEQUENCE [LARGE SCALE GENOMIC DNA]</scope>
</reference>
<dbReference type="Gene3D" id="2.40.10.10">
    <property type="entry name" value="Trypsin-like serine proteases"/>
    <property type="match status" value="1"/>
</dbReference>